<dbReference type="AlphaFoldDB" id="A0A8H6X5T6"/>
<reference evidence="1" key="1">
    <citation type="submission" date="2020-05" db="EMBL/GenBank/DDBJ databases">
        <title>Mycena genomes resolve the evolution of fungal bioluminescence.</title>
        <authorList>
            <person name="Tsai I.J."/>
        </authorList>
    </citation>
    <scope>NUCLEOTIDE SEQUENCE</scope>
    <source>
        <strain evidence="1">CCC161011</strain>
    </source>
</reference>
<organism evidence="1 2">
    <name type="scientific">Mycena venus</name>
    <dbReference type="NCBI Taxonomy" id="2733690"/>
    <lineage>
        <taxon>Eukaryota</taxon>
        <taxon>Fungi</taxon>
        <taxon>Dikarya</taxon>
        <taxon>Basidiomycota</taxon>
        <taxon>Agaricomycotina</taxon>
        <taxon>Agaricomycetes</taxon>
        <taxon>Agaricomycetidae</taxon>
        <taxon>Agaricales</taxon>
        <taxon>Marasmiineae</taxon>
        <taxon>Mycenaceae</taxon>
        <taxon>Mycena</taxon>
    </lineage>
</organism>
<dbReference type="Proteomes" id="UP000620124">
    <property type="component" value="Unassembled WGS sequence"/>
</dbReference>
<dbReference type="OrthoDB" id="3270987at2759"/>
<comment type="caution">
    <text evidence="1">The sequence shown here is derived from an EMBL/GenBank/DDBJ whole genome shotgun (WGS) entry which is preliminary data.</text>
</comment>
<name>A0A8H6X5T6_9AGAR</name>
<dbReference type="EMBL" id="JACAZI010000026">
    <property type="protein sequence ID" value="KAF7334549.1"/>
    <property type="molecule type" value="Genomic_DNA"/>
</dbReference>
<proteinExistence type="predicted"/>
<evidence type="ECO:0008006" key="3">
    <source>
        <dbReference type="Google" id="ProtNLM"/>
    </source>
</evidence>
<keyword evidence="2" id="KW-1185">Reference proteome</keyword>
<dbReference type="InterPro" id="IPR036047">
    <property type="entry name" value="F-box-like_dom_sf"/>
</dbReference>
<sequence length="353" mass="39377">MEILDLNARTCSLQLEDNTSEFSPAPIYSLPPEIIAEIFINFVPTYPEFPPYSGVLSPLVLGRVCRHWRAIALSTPALWSSLSIAVSDPDAVQTEKLDLLRTWLARSGNCPLSLSLTGPTNSDFFTQFIETAVAHCARWAHLDLLIPFDSLHLLQDHPMPLLRDLTIGPTDLRHDVDFTLPLFIDTAPQLRHVVLTSCFLNATIRLPWAQLTHLDAHCLYEHECTDILRAAPVLVLCTLSVCCSDDDVVVGPAVPVHEHLRKVTLLAEDPDVRLWLVLDCLTLPALRKLQVAEPCITLESLAAFVQRSQCALEELRVTDATLSESAFRDVLSLPVDNIVLDRKITLDTWESIL</sequence>
<accession>A0A8H6X5T6</accession>
<protein>
    <recommendedName>
        <fullName evidence="3">F-box domain-containing protein</fullName>
    </recommendedName>
</protein>
<dbReference type="Gene3D" id="1.20.1280.50">
    <property type="match status" value="1"/>
</dbReference>
<evidence type="ECO:0000313" key="2">
    <source>
        <dbReference type="Proteomes" id="UP000620124"/>
    </source>
</evidence>
<dbReference type="SUPFAM" id="SSF81383">
    <property type="entry name" value="F-box domain"/>
    <property type="match status" value="1"/>
</dbReference>
<dbReference type="SUPFAM" id="SSF52047">
    <property type="entry name" value="RNI-like"/>
    <property type="match status" value="1"/>
</dbReference>
<gene>
    <name evidence="1" type="ORF">MVEN_02284800</name>
</gene>
<evidence type="ECO:0000313" key="1">
    <source>
        <dbReference type="EMBL" id="KAF7334549.1"/>
    </source>
</evidence>